<evidence type="ECO:0000256" key="2">
    <source>
        <dbReference type="ARBA" id="ARBA00022692"/>
    </source>
</evidence>
<proteinExistence type="predicted"/>
<organism evidence="6 7">
    <name type="scientific">Allorhodopirellula solitaria</name>
    <dbReference type="NCBI Taxonomy" id="2527987"/>
    <lineage>
        <taxon>Bacteria</taxon>
        <taxon>Pseudomonadati</taxon>
        <taxon>Planctomycetota</taxon>
        <taxon>Planctomycetia</taxon>
        <taxon>Pirellulales</taxon>
        <taxon>Pirellulaceae</taxon>
        <taxon>Allorhodopirellula</taxon>
    </lineage>
</organism>
<comment type="caution">
    <text evidence="6">The sequence shown here is derived from an EMBL/GenBank/DDBJ whole genome shotgun (WGS) entry which is preliminary data.</text>
</comment>
<sequence length="139" mass="15342">MHVSRKRWTTGWVLTVLVGLFMIGASGIPKFFDFPGKDEMMAKLGLPLELIPTIAALEITVTLIYLIPRTSFLGAILMTGYLGGAILTHFRVGEPWYFPLIIGIVAWLGIALRRSEILKLAFGPCANQPIKRGTKESGR</sequence>
<evidence type="ECO:0000256" key="5">
    <source>
        <dbReference type="SAM" id="Phobius"/>
    </source>
</evidence>
<dbReference type="EMBL" id="SJPK01000010">
    <property type="protein sequence ID" value="TWT64658.1"/>
    <property type="molecule type" value="Genomic_DNA"/>
</dbReference>
<evidence type="ECO:0000313" key="6">
    <source>
        <dbReference type="EMBL" id="TWT64658.1"/>
    </source>
</evidence>
<name>A0A5C5XPQ1_9BACT</name>
<keyword evidence="7" id="KW-1185">Reference proteome</keyword>
<accession>A0A5C5XPQ1</accession>
<dbReference type="OrthoDB" id="9811373at2"/>
<evidence type="ECO:0008006" key="8">
    <source>
        <dbReference type="Google" id="ProtNLM"/>
    </source>
</evidence>
<protein>
    <recommendedName>
        <fullName evidence="8">DoxX</fullName>
    </recommendedName>
</protein>
<dbReference type="AlphaFoldDB" id="A0A5C5XPQ1"/>
<evidence type="ECO:0000313" key="7">
    <source>
        <dbReference type="Proteomes" id="UP000318053"/>
    </source>
</evidence>
<feature type="transmembrane region" description="Helical" evidence="5">
    <location>
        <begin position="44"/>
        <end position="65"/>
    </location>
</feature>
<gene>
    <name evidence="6" type="ORF">CA85_37910</name>
</gene>
<feature type="transmembrane region" description="Helical" evidence="5">
    <location>
        <begin position="96"/>
        <end position="112"/>
    </location>
</feature>
<feature type="transmembrane region" description="Helical" evidence="5">
    <location>
        <begin position="12"/>
        <end position="32"/>
    </location>
</feature>
<dbReference type="Pfam" id="PF13564">
    <property type="entry name" value="DoxX_2"/>
    <property type="match status" value="1"/>
</dbReference>
<keyword evidence="2 5" id="KW-0812">Transmembrane</keyword>
<comment type="subcellular location">
    <subcellularLocation>
        <location evidence="1">Membrane</location>
        <topology evidence="1">Multi-pass membrane protein</topology>
    </subcellularLocation>
</comment>
<keyword evidence="4 5" id="KW-0472">Membrane</keyword>
<feature type="transmembrane region" description="Helical" evidence="5">
    <location>
        <begin position="72"/>
        <end position="90"/>
    </location>
</feature>
<dbReference type="RefSeq" id="WP_146392691.1">
    <property type="nucleotide sequence ID" value="NZ_SJPK01000010.1"/>
</dbReference>
<evidence type="ECO:0000256" key="3">
    <source>
        <dbReference type="ARBA" id="ARBA00022989"/>
    </source>
</evidence>
<evidence type="ECO:0000256" key="4">
    <source>
        <dbReference type="ARBA" id="ARBA00023136"/>
    </source>
</evidence>
<keyword evidence="3 5" id="KW-1133">Transmembrane helix</keyword>
<dbReference type="InterPro" id="IPR032808">
    <property type="entry name" value="DoxX"/>
</dbReference>
<dbReference type="GO" id="GO:0016020">
    <property type="term" value="C:membrane"/>
    <property type="evidence" value="ECO:0007669"/>
    <property type="project" value="UniProtKB-SubCell"/>
</dbReference>
<evidence type="ECO:0000256" key="1">
    <source>
        <dbReference type="ARBA" id="ARBA00004141"/>
    </source>
</evidence>
<dbReference type="Proteomes" id="UP000318053">
    <property type="component" value="Unassembled WGS sequence"/>
</dbReference>
<reference evidence="6 7" key="1">
    <citation type="submission" date="2019-02" db="EMBL/GenBank/DDBJ databases">
        <title>Deep-cultivation of Planctomycetes and their phenomic and genomic characterization uncovers novel biology.</title>
        <authorList>
            <person name="Wiegand S."/>
            <person name="Jogler M."/>
            <person name="Boedeker C."/>
            <person name="Pinto D."/>
            <person name="Vollmers J."/>
            <person name="Rivas-Marin E."/>
            <person name="Kohn T."/>
            <person name="Peeters S.H."/>
            <person name="Heuer A."/>
            <person name="Rast P."/>
            <person name="Oberbeckmann S."/>
            <person name="Bunk B."/>
            <person name="Jeske O."/>
            <person name="Meyerdierks A."/>
            <person name="Storesund J.E."/>
            <person name="Kallscheuer N."/>
            <person name="Luecker S."/>
            <person name="Lage O.M."/>
            <person name="Pohl T."/>
            <person name="Merkel B.J."/>
            <person name="Hornburger P."/>
            <person name="Mueller R.-W."/>
            <person name="Bruemmer F."/>
            <person name="Labrenz M."/>
            <person name="Spormann A.M."/>
            <person name="Op Den Camp H."/>
            <person name="Overmann J."/>
            <person name="Amann R."/>
            <person name="Jetten M.S.M."/>
            <person name="Mascher T."/>
            <person name="Medema M.H."/>
            <person name="Devos D.P."/>
            <person name="Kaster A.-K."/>
            <person name="Ovreas L."/>
            <person name="Rohde M."/>
            <person name="Galperin M.Y."/>
            <person name="Jogler C."/>
        </authorList>
    </citation>
    <scope>NUCLEOTIDE SEQUENCE [LARGE SCALE GENOMIC DNA]</scope>
    <source>
        <strain evidence="6 7">CA85</strain>
    </source>
</reference>